<evidence type="ECO:0000259" key="2">
    <source>
        <dbReference type="Pfam" id="PF10080"/>
    </source>
</evidence>
<feature type="non-terminal residue" evidence="3">
    <location>
        <position position="1"/>
    </location>
</feature>
<keyword evidence="1" id="KW-1133">Transmembrane helix</keyword>
<dbReference type="AlphaFoldDB" id="X0TBN9"/>
<protein>
    <recommendedName>
        <fullName evidence="2">Membrane iron-sulfur containing protein FtrD-like domain-containing protein</fullName>
    </recommendedName>
</protein>
<comment type="caution">
    <text evidence="3">The sequence shown here is derived from an EMBL/GenBank/DDBJ whole genome shotgun (WGS) entry which is preliminary data.</text>
</comment>
<name>X0TBN9_9ZZZZ</name>
<feature type="transmembrane region" description="Helical" evidence="1">
    <location>
        <begin position="21"/>
        <end position="42"/>
    </location>
</feature>
<dbReference type="InterPro" id="IPR018758">
    <property type="entry name" value="FtrD-like"/>
</dbReference>
<evidence type="ECO:0000313" key="3">
    <source>
        <dbReference type="EMBL" id="GAF90933.1"/>
    </source>
</evidence>
<keyword evidence="1" id="KW-0472">Membrane</keyword>
<gene>
    <name evidence="3" type="ORF">S01H1_22681</name>
</gene>
<dbReference type="Pfam" id="PF10080">
    <property type="entry name" value="FtrD-like"/>
    <property type="match status" value="1"/>
</dbReference>
<evidence type="ECO:0000256" key="1">
    <source>
        <dbReference type="SAM" id="Phobius"/>
    </source>
</evidence>
<reference evidence="3" key="1">
    <citation type="journal article" date="2014" name="Front. Microbiol.">
        <title>High frequency of phylogenetically diverse reductive dehalogenase-homologous genes in deep subseafloor sedimentary metagenomes.</title>
        <authorList>
            <person name="Kawai M."/>
            <person name="Futagami T."/>
            <person name="Toyoda A."/>
            <person name="Takaki Y."/>
            <person name="Nishi S."/>
            <person name="Hori S."/>
            <person name="Arai W."/>
            <person name="Tsubouchi T."/>
            <person name="Morono Y."/>
            <person name="Uchiyama I."/>
            <person name="Ito T."/>
            <person name="Fujiyama A."/>
            <person name="Inagaki F."/>
            <person name="Takami H."/>
        </authorList>
    </citation>
    <scope>NUCLEOTIDE SEQUENCE</scope>
    <source>
        <strain evidence="3">Expedition CK06-06</strain>
    </source>
</reference>
<feature type="domain" description="Membrane iron-sulfur containing protein FtrD-like" evidence="2">
    <location>
        <begin position="77"/>
        <end position="177"/>
    </location>
</feature>
<dbReference type="EMBL" id="BARS01012859">
    <property type="protein sequence ID" value="GAF90933.1"/>
    <property type="molecule type" value="Genomic_DNA"/>
</dbReference>
<keyword evidence="1" id="KW-0812">Transmembrane</keyword>
<sequence>LGKTERRKREQLRRKKRTQKKIIVATSLIIIAVLSLAIAISMPNNQNDQIQNSEIATPSDVVSQTEVSIPLSEIGSNAKFYSYDSNGVEIRYFAVEGSDGNAHVAFDACDVCYDAKKGYRQNGDVMQCINCGNEYPIKSLGTENTAGGCWPSYLPIKIDGDDVIINISDLDDKRWMF</sequence>
<accession>X0TBN9</accession>
<organism evidence="3">
    <name type="scientific">marine sediment metagenome</name>
    <dbReference type="NCBI Taxonomy" id="412755"/>
    <lineage>
        <taxon>unclassified sequences</taxon>
        <taxon>metagenomes</taxon>
        <taxon>ecological metagenomes</taxon>
    </lineage>
</organism>
<proteinExistence type="predicted"/>